<feature type="domain" description="DUF4097" evidence="2">
    <location>
        <begin position="62"/>
        <end position="229"/>
    </location>
</feature>
<evidence type="ECO:0000313" key="3">
    <source>
        <dbReference type="EMBL" id="GAP02880.1"/>
    </source>
</evidence>
<protein>
    <recommendedName>
        <fullName evidence="2">DUF4097 domain-containing protein</fullName>
    </recommendedName>
</protein>
<reference evidence="3 4" key="1">
    <citation type="journal article" date="2015" name="BMC Genomics">
        <title>Comparative genomics of Fructobacillus spp. and Leuconostoc spp. reveals niche-specific evolution of Fructobacillus spp.</title>
        <authorList>
            <person name="Endo A."/>
            <person name="Tanizawa Y."/>
            <person name="Tanaka N."/>
            <person name="Maeno S."/>
            <person name="Kumar H."/>
            <person name="Shiwa Y."/>
            <person name="Okada S."/>
            <person name="Yoshikawa H."/>
            <person name="Dicks L."/>
            <person name="Nakagawa J."/>
            <person name="Arita M."/>
        </authorList>
    </citation>
    <scope>NUCLEOTIDE SEQUENCE [LARGE SCALE GENOMIC DNA]</scope>
    <source>
        <strain evidence="3 4">DSM 15468</strain>
    </source>
</reference>
<keyword evidence="1" id="KW-0732">Signal</keyword>
<feature type="signal peptide" evidence="1">
    <location>
        <begin position="1"/>
        <end position="21"/>
    </location>
</feature>
<dbReference type="InterPro" id="IPR025164">
    <property type="entry name" value="Toastrack_DUF4097"/>
</dbReference>
<evidence type="ECO:0000259" key="2">
    <source>
        <dbReference type="Pfam" id="PF13349"/>
    </source>
</evidence>
<evidence type="ECO:0000256" key="1">
    <source>
        <dbReference type="SAM" id="SignalP"/>
    </source>
</evidence>
<keyword evidence="4" id="KW-1185">Reference proteome</keyword>
<dbReference type="EMBL" id="DF968065">
    <property type="protein sequence ID" value="GAP02880.1"/>
    <property type="molecule type" value="Genomic_DNA"/>
</dbReference>
<gene>
    <name evidence="3" type="ORF">FPFC_030600</name>
</gene>
<organism evidence="3 4">
    <name type="scientific">Fructobacillus pseudoficulneus</name>
    <dbReference type="NCBI Taxonomy" id="220714"/>
    <lineage>
        <taxon>Bacteria</taxon>
        <taxon>Bacillati</taxon>
        <taxon>Bacillota</taxon>
        <taxon>Bacilli</taxon>
        <taxon>Lactobacillales</taxon>
        <taxon>Lactobacillaceae</taxon>
        <taxon>Fructobacillus</taxon>
    </lineage>
</organism>
<evidence type="ECO:0000313" key="4">
    <source>
        <dbReference type="Proteomes" id="UP000061227"/>
    </source>
</evidence>
<sequence length="231" mass="24676">MKTTLKLGTFLLVLGAVIASAAAIVARPGEINFKRVSLVQGTKDFTADLTPGLPSQLEADNIQGIKVNTTNYDIVVKSGDQYSVREIDSSKTPLFRSQVVNNQLLVNKDPAEAHTSENGGTRLEITIPANANLQNVILQSKNGNISLNQISTKQVQIDNKNADIALNQVTVTDGGTINNTMGDIDVTQSQLPASEAESTNGDASLKGQYTMTFGDNAKLKIKTKNGDIAFK</sequence>
<feature type="chain" id="PRO_5017610549" description="DUF4097 domain-containing protein" evidence="1">
    <location>
        <begin position="22"/>
        <end position="231"/>
    </location>
</feature>
<dbReference type="Pfam" id="PF13349">
    <property type="entry name" value="DUF4097"/>
    <property type="match status" value="1"/>
</dbReference>
<dbReference type="STRING" id="220714.SAMN05660469_1270"/>
<dbReference type="AlphaFoldDB" id="A0A3F3H4E4"/>
<accession>A0A3F3H4E4</accession>
<dbReference type="RefSeq" id="WP_059377959.1">
    <property type="nucleotide sequence ID" value="NZ_DF968065.1"/>
</dbReference>
<dbReference type="OrthoDB" id="9978174at2"/>
<name>A0A3F3H4E4_9LACO</name>
<dbReference type="Proteomes" id="UP000061227">
    <property type="component" value="Unassembled WGS sequence"/>
</dbReference>
<proteinExistence type="predicted"/>